<dbReference type="EMBL" id="BAAAPH010000011">
    <property type="protein sequence ID" value="GAA1576481.1"/>
    <property type="molecule type" value="Genomic_DNA"/>
</dbReference>
<accession>A0ABN2DHY8</accession>
<dbReference type="RefSeq" id="WP_344234754.1">
    <property type="nucleotide sequence ID" value="NZ_BAAAPH010000011.1"/>
</dbReference>
<gene>
    <name evidence="1" type="ORF">GCM10009804_36410</name>
</gene>
<keyword evidence="2" id="KW-1185">Reference proteome</keyword>
<proteinExistence type="predicted"/>
<reference evidence="1 2" key="1">
    <citation type="journal article" date="2019" name="Int. J. Syst. Evol. Microbiol.">
        <title>The Global Catalogue of Microorganisms (GCM) 10K type strain sequencing project: providing services to taxonomists for standard genome sequencing and annotation.</title>
        <authorList>
            <consortium name="The Broad Institute Genomics Platform"/>
            <consortium name="The Broad Institute Genome Sequencing Center for Infectious Disease"/>
            <person name="Wu L."/>
            <person name="Ma J."/>
        </authorList>
    </citation>
    <scope>NUCLEOTIDE SEQUENCE [LARGE SCALE GENOMIC DNA]</scope>
    <source>
        <strain evidence="1 2">JCM 15572</strain>
    </source>
</reference>
<evidence type="ECO:0000313" key="2">
    <source>
        <dbReference type="Proteomes" id="UP001501705"/>
    </source>
</evidence>
<dbReference type="Proteomes" id="UP001501705">
    <property type="component" value="Unassembled WGS sequence"/>
</dbReference>
<comment type="caution">
    <text evidence="1">The sequence shown here is derived from an EMBL/GenBank/DDBJ whole genome shotgun (WGS) entry which is preliminary data.</text>
</comment>
<protein>
    <recommendedName>
        <fullName evidence="3">HNH endonuclease</fullName>
    </recommendedName>
</protein>
<organism evidence="1 2">
    <name type="scientific">Kribbella hippodromi</name>
    <dbReference type="NCBI Taxonomy" id="434347"/>
    <lineage>
        <taxon>Bacteria</taxon>
        <taxon>Bacillati</taxon>
        <taxon>Actinomycetota</taxon>
        <taxon>Actinomycetes</taxon>
        <taxon>Propionibacteriales</taxon>
        <taxon>Kribbellaceae</taxon>
        <taxon>Kribbella</taxon>
    </lineage>
</organism>
<evidence type="ECO:0000313" key="1">
    <source>
        <dbReference type="EMBL" id="GAA1576481.1"/>
    </source>
</evidence>
<sequence>MNHTELRTREWPVLKAAQDLDCDGVHPTTGKPCVLGHHHGYHRDTDGAQWLDS</sequence>
<evidence type="ECO:0008006" key="3">
    <source>
        <dbReference type="Google" id="ProtNLM"/>
    </source>
</evidence>
<name>A0ABN2DHY8_9ACTN</name>